<keyword evidence="2" id="KW-1185">Reference proteome</keyword>
<gene>
    <name evidence="1" type="ORF">STRMA_0013</name>
</gene>
<proteinExistence type="predicted"/>
<dbReference type="Proteomes" id="UP000003573">
    <property type="component" value="Unassembled WGS sequence"/>
</dbReference>
<dbReference type="STRING" id="764298.STRMA_0013"/>
<evidence type="ECO:0000313" key="1">
    <source>
        <dbReference type="EMBL" id="EHJ53076.1"/>
    </source>
</evidence>
<evidence type="ECO:0000313" key="2">
    <source>
        <dbReference type="Proteomes" id="UP000003573"/>
    </source>
</evidence>
<name>G5JXW8_9STRE</name>
<dbReference type="EMBL" id="AEUW02000001">
    <property type="protein sequence ID" value="EHJ53076.1"/>
    <property type="molecule type" value="Genomic_DNA"/>
</dbReference>
<organism evidence="1 2">
    <name type="scientific">Streptococcus macacae NCTC 11558</name>
    <dbReference type="NCBI Taxonomy" id="764298"/>
    <lineage>
        <taxon>Bacteria</taxon>
        <taxon>Bacillati</taxon>
        <taxon>Bacillota</taxon>
        <taxon>Bacilli</taxon>
        <taxon>Lactobacillales</taxon>
        <taxon>Streptococcaceae</taxon>
        <taxon>Streptococcus</taxon>
    </lineage>
</organism>
<reference evidence="1 2" key="1">
    <citation type="journal article" date="2014" name="Int. J. Syst. Evol. Microbiol.">
        <title>Phylogenomics and the dynamic genome evolution of the genus Streptococcus.</title>
        <authorList>
            <consortium name="The Broad Institute Genome Sequencing Platform"/>
            <person name="Richards V.P."/>
            <person name="Palmer S.R."/>
            <person name="Pavinski Bitar P.D."/>
            <person name="Qin X."/>
            <person name="Weinstock G.M."/>
            <person name="Highlander S.K."/>
            <person name="Town C.D."/>
            <person name="Burne R.A."/>
            <person name="Stanhope M.J."/>
        </authorList>
    </citation>
    <scope>NUCLEOTIDE SEQUENCE [LARGE SCALE GENOMIC DNA]</scope>
    <source>
        <strain evidence="1 2">NCTC 11558</strain>
    </source>
</reference>
<comment type="caution">
    <text evidence="1">The sequence shown here is derived from an EMBL/GenBank/DDBJ whole genome shotgun (WGS) entry which is preliminary data.</text>
</comment>
<accession>G5JXW8</accession>
<sequence length="38" mass="4423">MENHKVKSLSFNGKRIQICSLEEDNALLDLSLKKLLFF</sequence>
<protein>
    <submittedName>
        <fullName evidence="1">Uncharacterized protein</fullName>
    </submittedName>
</protein>
<dbReference type="AlphaFoldDB" id="G5JXW8"/>